<dbReference type="Proteomes" id="UP000015106">
    <property type="component" value="Chromosome 5"/>
</dbReference>
<dbReference type="InterPro" id="IPR026960">
    <property type="entry name" value="RVT-Znf"/>
</dbReference>
<dbReference type="Pfam" id="PF13966">
    <property type="entry name" value="zf-RVT"/>
    <property type="match status" value="1"/>
</dbReference>
<evidence type="ECO:0000313" key="2">
    <source>
        <dbReference type="EnsemblPlants" id="TuG1812G0500002483.01.T01"/>
    </source>
</evidence>
<dbReference type="PANTHER" id="PTHR33116">
    <property type="entry name" value="REVERSE TRANSCRIPTASE ZINC-BINDING DOMAIN-CONTAINING PROTEIN-RELATED-RELATED"/>
    <property type="match status" value="1"/>
</dbReference>
<dbReference type="Gramene" id="TuG1812G0500002483.01.T01">
    <property type="protein sequence ID" value="TuG1812G0500002483.01.T01"/>
    <property type="gene ID" value="TuG1812G0500002483.01"/>
</dbReference>
<organism evidence="2 3">
    <name type="scientific">Triticum urartu</name>
    <name type="common">Red wild einkorn</name>
    <name type="synonym">Crithodium urartu</name>
    <dbReference type="NCBI Taxonomy" id="4572"/>
    <lineage>
        <taxon>Eukaryota</taxon>
        <taxon>Viridiplantae</taxon>
        <taxon>Streptophyta</taxon>
        <taxon>Embryophyta</taxon>
        <taxon>Tracheophyta</taxon>
        <taxon>Spermatophyta</taxon>
        <taxon>Magnoliopsida</taxon>
        <taxon>Liliopsida</taxon>
        <taxon>Poales</taxon>
        <taxon>Poaceae</taxon>
        <taxon>BOP clade</taxon>
        <taxon>Pooideae</taxon>
        <taxon>Triticodae</taxon>
        <taxon>Triticeae</taxon>
        <taxon>Triticinae</taxon>
        <taxon>Triticum</taxon>
    </lineage>
</organism>
<dbReference type="PANTHER" id="PTHR33116:SF78">
    <property type="entry name" value="OS12G0587133 PROTEIN"/>
    <property type="match status" value="1"/>
</dbReference>
<dbReference type="AlphaFoldDB" id="A0A8R7QGE3"/>
<name>A0A8R7QGE3_TRIUA</name>
<feature type="domain" description="Reverse transcriptase zinc-binding" evidence="1">
    <location>
        <begin position="239"/>
        <end position="301"/>
    </location>
</feature>
<evidence type="ECO:0000313" key="3">
    <source>
        <dbReference type="Proteomes" id="UP000015106"/>
    </source>
</evidence>
<dbReference type="EnsemblPlants" id="TuG1812G0500002483.01.T01">
    <property type="protein sequence ID" value="TuG1812G0500002483.01.T01"/>
    <property type="gene ID" value="TuG1812G0500002483.01"/>
</dbReference>
<proteinExistence type="predicted"/>
<reference evidence="2" key="3">
    <citation type="submission" date="2022-06" db="UniProtKB">
        <authorList>
            <consortium name="EnsemblPlants"/>
        </authorList>
    </citation>
    <scope>IDENTIFICATION</scope>
</reference>
<protein>
    <recommendedName>
        <fullName evidence="1">Reverse transcriptase zinc-binding domain-containing protein</fullName>
    </recommendedName>
</protein>
<evidence type="ECO:0000259" key="1">
    <source>
        <dbReference type="Pfam" id="PF13966"/>
    </source>
</evidence>
<reference evidence="3" key="1">
    <citation type="journal article" date="2013" name="Nature">
        <title>Draft genome of the wheat A-genome progenitor Triticum urartu.</title>
        <authorList>
            <person name="Ling H.Q."/>
            <person name="Zhao S."/>
            <person name="Liu D."/>
            <person name="Wang J."/>
            <person name="Sun H."/>
            <person name="Zhang C."/>
            <person name="Fan H."/>
            <person name="Li D."/>
            <person name="Dong L."/>
            <person name="Tao Y."/>
            <person name="Gao C."/>
            <person name="Wu H."/>
            <person name="Li Y."/>
            <person name="Cui Y."/>
            <person name="Guo X."/>
            <person name="Zheng S."/>
            <person name="Wang B."/>
            <person name="Yu K."/>
            <person name="Liang Q."/>
            <person name="Yang W."/>
            <person name="Lou X."/>
            <person name="Chen J."/>
            <person name="Feng M."/>
            <person name="Jian J."/>
            <person name="Zhang X."/>
            <person name="Luo G."/>
            <person name="Jiang Y."/>
            <person name="Liu J."/>
            <person name="Wang Z."/>
            <person name="Sha Y."/>
            <person name="Zhang B."/>
            <person name="Wu H."/>
            <person name="Tang D."/>
            <person name="Shen Q."/>
            <person name="Xue P."/>
            <person name="Zou S."/>
            <person name="Wang X."/>
            <person name="Liu X."/>
            <person name="Wang F."/>
            <person name="Yang Y."/>
            <person name="An X."/>
            <person name="Dong Z."/>
            <person name="Zhang K."/>
            <person name="Zhang X."/>
            <person name="Luo M.C."/>
            <person name="Dvorak J."/>
            <person name="Tong Y."/>
            <person name="Wang J."/>
            <person name="Yang H."/>
            <person name="Li Z."/>
            <person name="Wang D."/>
            <person name="Zhang A."/>
            <person name="Wang J."/>
        </authorList>
    </citation>
    <scope>NUCLEOTIDE SEQUENCE</scope>
    <source>
        <strain evidence="3">cv. G1812</strain>
    </source>
</reference>
<accession>A0A8R7QGE3</accession>
<reference evidence="2" key="2">
    <citation type="submission" date="2018-03" db="EMBL/GenBank/DDBJ databases">
        <title>The Triticum urartu genome reveals the dynamic nature of wheat genome evolution.</title>
        <authorList>
            <person name="Ling H."/>
            <person name="Ma B."/>
            <person name="Shi X."/>
            <person name="Liu H."/>
            <person name="Dong L."/>
            <person name="Sun H."/>
            <person name="Cao Y."/>
            <person name="Gao Q."/>
            <person name="Zheng S."/>
            <person name="Li Y."/>
            <person name="Yu Y."/>
            <person name="Du H."/>
            <person name="Qi M."/>
            <person name="Li Y."/>
            <person name="Yu H."/>
            <person name="Cui Y."/>
            <person name="Wang N."/>
            <person name="Chen C."/>
            <person name="Wu H."/>
            <person name="Zhao Y."/>
            <person name="Zhang J."/>
            <person name="Li Y."/>
            <person name="Zhou W."/>
            <person name="Zhang B."/>
            <person name="Hu W."/>
            <person name="Eijk M."/>
            <person name="Tang J."/>
            <person name="Witsenboer H."/>
            <person name="Zhao S."/>
            <person name="Li Z."/>
            <person name="Zhang A."/>
            <person name="Wang D."/>
            <person name="Liang C."/>
        </authorList>
    </citation>
    <scope>NUCLEOTIDE SEQUENCE [LARGE SCALE GENOMIC DNA]</scope>
    <source>
        <strain evidence="2">cv. G1812</strain>
    </source>
</reference>
<keyword evidence="3" id="KW-1185">Reference proteome</keyword>
<sequence length="301" mass="33995">MPKNTVTCIRCDDSASARGWKPKLMVPAGRLTLTQSVLMALPIHFMSVLPLPAWALKTINRRCRGFIWKGDVDISGGHCLLPWDMVCMPKAYGGLGVLNLKWLGYALHCRWPCLRWDTEERPWHQLLKAREKEVSSIFKAAASVCLGDGQKAKFWNDKWLPGGGSIEDLAPTLFSFVKDSGRSVKEALHNRIWIRDISGGILVQAMAQYLKIWDITQGVSLSVGVPNCVVWKWTEDRKFSVGSPYNMFFAANVHFACHKLIWKSKAPPKCKLFMWLVVHRRCLTADNLETKGWPSNGNCPL</sequence>